<name>A0AAC9XXV8_9GAMM</name>
<dbReference type="EMBL" id="CP011036">
    <property type="protein sequence ID" value="ASM54841.1"/>
    <property type="molecule type" value="Genomic_DNA"/>
</dbReference>
<dbReference type="AlphaFoldDB" id="A0AAC9XXV8"/>
<organism evidence="2 3">
    <name type="scientific">Pseudoalteromonas nigrifaciens</name>
    <dbReference type="NCBI Taxonomy" id="28109"/>
    <lineage>
        <taxon>Bacteria</taxon>
        <taxon>Pseudomonadati</taxon>
        <taxon>Pseudomonadota</taxon>
        <taxon>Gammaproteobacteria</taxon>
        <taxon>Alteromonadales</taxon>
        <taxon>Pseudoalteromonadaceae</taxon>
        <taxon>Pseudoalteromonas</taxon>
    </lineage>
</organism>
<feature type="transmembrane region" description="Helical" evidence="1">
    <location>
        <begin position="6"/>
        <end position="26"/>
    </location>
</feature>
<reference evidence="2 3" key="1">
    <citation type="submission" date="2015-03" db="EMBL/GenBank/DDBJ databases">
        <authorList>
            <person name="Xie B.-B."/>
            <person name="Rong J.-C."/>
            <person name="Qin Q.-L."/>
            <person name="Zhang Y.-Z."/>
        </authorList>
    </citation>
    <scope>NUCLEOTIDE SEQUENCE [LARGE SCALE GENOMIC DNA]</scope>
    <source>
        <strain evidence="2 3">KMM 661</strain>
    </source>
</reference>
<keyword evidence="1" id="KW-0472">Membrane</keyword>
<keyword evidence="1" id="KW-0812">Transmembrane</keyword>
<evidence type="ECO:0000256" key="1">
    <source>
        <dbReference type="SAM" id="Phobius"/>
    </source>
</evidence>
<dbReference type="KEGG" id="png:PNIG_a2868"/>
<dbReference type="Proteomes" id="UP000198329">
    <property type="component" value="Chromosome I"/>
</dbReference>
<sequence>MTPYVIWLKMAAYLFPAFTTTLLLLFSQQQHFTVCLLP</sequence>
<proteinExistence type="predicted"/>
<evidence type="ECO:0000313" key="3">
    <source>
        <dbReference type="Proteomes" id="UP000198329"/>
    </source>
</evidence>
<keyword evidence="1" id="KW-1133">Transmembrane helix</keyword>
<keyword evidence="3" id="KW-1185">Reference proteome</keyword>
<protein>
    <submittedName>
        <fullName evidence="2">Uncharacterized protein</fullName>
    </submittedName>
</protein>
<accession>A0AAC9XXV8</accession>
<evidence type="ECO:0000313" key="2">
    <source>
        <dbReference type="EMBL" id="ASM54841.1"/>
    </source>
</evidence>
<gene>
    <name evidence="2" type="ORF">PNIG_a2868</name>
</gene>